<proteinExistence type="predicted"/>
<dbReference type="RefSeq" id="WP_057863904.1">
    <property type="nucleotide sequence ID" value="NZ_AZEY01000020.1"/>
</dbReference>
<reference evidence="1 2" key="1">
    <citation type="journal article" date="2015" name="Genome Announc.">
        <title>Expanding the biotechnology potential of lactobacilli through comparative genomics of 213 strains and associated genera.</title>
        <authorList>
            <person name="Sun Z."/>
            <person name="Harris H.M."/>
            <person name="McCann A."/>
            <person name="Guo C."/>
            <person name="Argimon S."/>
            <person name="Zhang W."/>
            <person name="Yang X."/>
            <person name="Jeffery I.B."/>
            <person name="Cooney J.C."/>
            <person name="Kagawa T.F."/>
            <person name="Liu W."/>
            <person name="Song Y."/>
            <person name="Salvetti E."/>
            <person name="Wrobel A."/>
            <person name="Rasinkangas P."/>
            <person name="Parkhill J."/>
            <person name="Rea M.C."/>
            <person name="O'Sullivan O."/>
            <person name="Ritari J."/>
            <person name="Douillard F.P."/>
            <person name="Paul Ross R."/>
            <person name="Yang R."/>
            <person name="Briner A.E."/>
            <person name="Felis G.E."/>
            <person name="de Vos W.M."/>
            <person name="Barrangou R."/>
            <person name="Klaenhammer T.R."/>
            <person name="Caufield P.W."/>
            <person name="Cui Y."/>
            <person name="Zhang H."/>
            <person name="O'Toole P.W."/>
        </authorList>
    </citation>
    <scope>NUCLEOTIDE SEQUENCE [LARGE SCALE GENOMIC DNA]</scope>
    <source>
        <strain evidence="1 2">DSM 14421</strain>
    </source>
</reference>
<sequence length="61" mass="7394">MPDKKSNKKIIEKIKTFHELTIQEKNALILRNTIQIDDHLRFKVRYNDQHELINVKTTYVE</sequence>
<organism evidence="1 2">
    <name type="scientific">Lentilactobacillus diolivorans DSM 14421</name>
    <dbReference type="NCBI Taxonomy" id="1423739"/>
    <lineage>
        <taxon>Bacteria</taxon>
        <taxon>Bacillati</taxon>
        <taxon>Bacillota</taxon>
        <taxon>Bacilli</taxon>
        <taxon>Lactobacillales</taxon>
        <taxon>Lactobacillaceae</taxon>
        <taxon>Lentilactobacillus</taxon>
    </lineage>
</organism>
<accession>A0A0R1SRY9</accession>
<dbReference type="PATRIC" id="fig|1423739.3.peg.2357"/>
<dbReference type="Proteomes" id="UP000052013">
    <property type="component" value="Unassembled WGS sequence"/>
</dbReference>
<dbReference type="AlphaFoldDB" id="A0A0R1SRY9"/>
<evidence type="ECO:0000313" key="1">
    <source>
        <dbReference type="EMBL" id="KRL69048.1"/>
    </source>
</evidence>
<gene>
    <name evidence="1" type="ORF">FC85_GL002267</name>
</gene>
<name>A0A0R1SRY9_9LACO</name>
<dbReference type="EMBL" id="AZEY01000020">
    <property type="protein sequence ID" value="KRL69048.1"/>
    <property type="molecule type" value="Genomic_DNA"/>
</dbReference>
<evidence type="ECO:0000313" key="2">
    <source>
        <dbReference type="Proteomes" id="UP000052013"/>
    </source>
</evidence>
<comment type="caution">
    <text evidence="1">The sequence shown here is derived from an EMBL/GenBank/DDBJ whole genome shotgun (WGS) entry which is preliminary data.</text>
</comment>
<protein>
    <submittedName>
        <fullName evidence="1">Uncharacterized protein</fullName>
    </submittedName>
</protein>